<dbReference type="STRING" id="1423814.HMPREF0549_1865"/>
<evidence type="ECO:0000256" key="2">
    <source>
        <dbReference type="ARBA" id="ARBA00022448"/>
    </source>
</evidence>
<gene>
    <name evidence="8" type="ORF">HMPREF0549_1865</name>
</gene>
<keyword evidence="3" id="KW-1003">Cell membrane</keyword>
<evidence type="ECO:0000256" key="4">
    <source>
        <dbReference type="ARBA" id="ARBA00022692"/>
    </source>
</evidence>
<dbReference type="Proteomes" id="UP000004483">
    <property type="component" value="Unassembled WGS sequence"/>
</dbReference>
<proteinExistence type="predicted"/>
<evidence type="ECO:0000313" key="9">
    <source>
        <dbReference type="Proteomes" id="UP000004483"/>
    </source>
</evidence>
<evidence type="ECO:0000256" key="5">
    <source>
        <dbReference type="ARBA" id="ARBA00022989"/>
    </source>
</evidence>
<dbReference type="PANTHER" id="PTHR43549">
    <property type="entry name" value="MULTIDRUG RESISTANCE PROTEIN YPNP-RELATED"/>
    <property type="match status" value="1"/>
</dbReference>
<evidence type="ECO:0000256" key="7">
    <source>
        <dbReference type="SAM" id="Phobius"/>
    </source>
</evidence>
<reference evidence="8 9" key="1">
    <citation type="submission" date="2009-01" db="EMBL/GenBank/DDBJ databases">
        <authorList>
            <person name="Qin X."/>
            <person name="Bachman B."/>
            <person name="Battles P."/>
            <person name="Bell A."/>
            <person name="Bess C."/>
            <person name="Bickham C."/>
            <person name="Chaboub L."/>
            <person name="Chen D."/>
            <person name="Coyle M."/>
            <person name="Deiros D.R."/>
            <person name="Dinh H."/>
            <person name="Forbes L."/>
            <person name="Fowler G."/>
            <person name="Francisco L."/>
            <person name="Fu Q."/>
            <person name="Gubbala S."/>
            <person name="Hale W."/>
            <person name="Han Y."/>
            <person name="Hemphill L."/>
            <person name="Highlander S.K."/>
            <person name="Hirani K."/>
            <person name="Hogues M."/>
            <person name="Jackson L."/>
            <person name="Jakkamsetti A."/>
            <person name="Javaid M."/>
            <person name="Jiang H."/>
            <person name="Korchina V."/>
            <person name="Kovar C."/>
            <person name="Lara F."/>
            <person name="Lee S."/>
            <person name="Mata R."/>
            <person name="Mathew T."/>
            <person name="Moen C."/>
            <person name="Morales K."/>
            <person name="Munidasa M."/>
            <person name="Nazareth L."/>
            <person name="Ngo R."/>
            <person name="Nguyen L."/>
            <person name="Okwuonu G."/>
            <person name="Ongeri F."/>
            <person name="Patil S."/>
            <person name="Petrosino J."/>
            <person name="Pham C."/>
            <person name="Pham P."/>
            <person name="Pu L.-L."/>
            <person name="Puazo M."/>
            <person name="Raj R."/>
            <person name="Reid J."/>
            <person name="Rouhana J."/>
            <person name="Saada N."/>
            <person name="Shang Y."/>
            <person name="Simmons D."/>
            <person name="Thornton R."/>
            <person name="Warren J."/>
            <person name="Weissenberger G."/>
            <person name="Zhang J."/>
            <person name="Zhang L."/>
            <person name="Zhou C."/>
            <person name="Zhu D."/>
            <person name="Muzny D."/>
            <person name="Worley K."/>
            <person name="Gibbs R."/>
        </authorList>
    </citation>
    <scope>NUCLEOTIDE SEQUENCE [LARGE SCALE GENOMIC DNA]</scope>
    <source>
        <strain evidence="8 9">ATCC 49540</strain>
    </source>
</reference>
<feature type="non-terminal residue" evidence="8">
    <location>
        <position position="1"/>
    </location>
</feature>
<evidence type="ECO:0008006" key="10">
    <source>
        <dbReference type="Google" id="ProtNLM"/>
    </source>
</evidence>
<sequence length="120" mass="13352">IVLTILLLIFAPEVIRIFMNDPVIVKEGALMLRWLSITTTLAGIILVFTTAFQSMGKAVPAFWLSFSRQGLIFGLAIVILAHFFGYTGILAAQACSDVLTLILGLIFYKVYEPHFDRKES</sequence>
<dbReference type="PANTHER" id="PTHR43549:SF2">
    <property type="entry name" value="MULTIDRUG RESISTANCE PROTEIN NORM-RELATED"/>
    <property type="match status" value="1"/>
</dbReference>
<keyword evidence="5 7" id="KW-1133">Transmembrane helix</keyword>
<organism evidence="8 9">
    <name type="scientific">Limosilactobacillus vaginalis DSM 5837 = ATCC 49540</name>
    <dbReference type="NCBI Taxonomy" id="1423814"/>
    <lineage>
        <taxon>Bacteria</taxon>
        <taxon>Bacillati</taxon>
        <taxon>Bacillota</taxon>
        <taxon>Bacilli</taxon>
        <taxon>Lactobacillales</taxon>
        <taxon>Lactobacillaceae</taxon>
        <taxon>Limosilactobacillus</taxon>
    </lineage>
</organism>
<keyword evidence="4 7" id="KW-0812">Transmembrane</keyword>
<evidence type="ECO:0000256" key="6">
    <source>
        <dbReference type="ARBA" id="ARBA00023136"/>
    </source>
</evidence>
<feature type="transmembrane region" description="Helical" evidence="7">
    <location>
        <begin position="32"/>
        <end position="52"/>
    </location>
</feature>
<dbReference type="AlphaFoldDB" id="C2EWM9"/>
<dbReference type="GO" id="GO:0005886">
    <property type="term" value="C:plasma membrane"/>
    <property type="evidence" value="ECO:0007669"/>
    <property type="project" value="UniProtKB-SubCell"/>
</dbReference>
<comment type="caution">
    <text evidence="8">The sequence shown here is derived from an EMBL/GenBank/DDBJ whole genome shotgun (WGS) entry which is preliminary data.</text>
</comment>
<dbReference type="eggNOG" id="COG0534">
    <property type="taxonomic scope" value="Bacteria"/>
</dbReference>
<evidence type="ECO:0000256" key="1">
    <source>
        <dbReference type="ARBA" id="ARBA00004651"/>
    </source>
</evidence>
<name>C2EWM9_9LACO</name>
<feature type="transmembrane region" description="Helical" evidence="7">
    <location>
        <begin position="90"/>
        <end position="111"/>
    </location>
</feature>
<keyword evidence="6 7" id="KW-0472">Membrane</keyword>
<feature type="transmembrane region" description="Helical" evidence="7">
    <location>
        <begin position="61"/>
        <end position="84"/>
    </location>
</feature>
<protein>
    <recommendedName>
        <fullName evidence="10">Polysaccharide biosynthesis protein C-terminal domain-containing protein</fullName>
    </recommendedName>
</protein>
<keyword evidence="2" id="KW-0813">Transport</keyword>
<evidence type="ECO:0000313" key="8">
    <source>
        <dbReference type="EMBL" id="EEJ39688.1"/>
    </source>
</evidence>
<dbReference type="EMBL" id="ACGV01000199">
    <property type="protein sequence ID" value="EEJ39688.1"/>
    <property type="molecule type" value="Genomic_DNA"/>
</dbReference>
<accession>C2EWM9</accession>
<dbReference type="HOGENOM" id="CLU_2043038_0_0_9"/>
<comment type="subcellular location">
    <subcellularLocation>
        <location evidence="1">Cell membrane</location>
        <topology evidence="1">Multi-pass membrane protein</topology>
    </subcellularLocation>
</comment>
<evidence type="ECO:0000256" key="3">
    <source>
        <dbReference type="ARBA" id="ARBA00022475"/>
    </source>
</evidence>
<dbReference type="InterPro" id="IPR052031">
    <property type="entry name" value="Membrane_Transporter-Flippase"/>
</dbReference>